<name>A0A9D9INV5_9BACT</name>
<organism evidence="1 2">
    <name type="scientific">Candidatus Cryptobacteroides faecigallinarum</name>
    <dbReference type="NCBI Taxonomy" id="2840763"/>
    <lineage>
        <taxon>Bacteria</taxon>
        <taxon>Pseudomonadati</taxon>
        <taxon>Bacteroidota</taxon>
        <taxon>Bacteroidia</taxon>
        <taxon>Bacteroidales</taxon>
        <taxon>Candidatus Cryptobacteroides</taxon>
    </lineage>
</organism>
<protein>
    <submittedName>
        <fullName evidence="1">Uncharacterized protein</fullName>
    </submittedName>
</protein>
<dbReference type="EMBL" id="JADIMD010000118">
    <property type="protein sequence ID" value="MBO8475194.1"/>
    <property type="molecule type" value="Genomic_DNA"/>
</dbReference>
<gene>
    <name evidence="1" type="ORF">IAB91_07895</name>
</gene>
<dbReference type="Proteomes" id="UP000823757">
    <property type="component" value="Unassembled WGS sequence"/>
</dbReference>
<accession>A0A9D9INV5</accession>
<evidence type="ECO:0000313" key="2">
    <source>
        <dbReference type="Proteomes" id="UP000823757"/>
    </source>
</evidence>
<reference evidence="1" key="1">
    <citation type="submission" date="2020-10" db="EMBL/GenBank/DDBJ databases">
        <authorList>
            <person name="Gilroy R."/>
        </authorList>
    </citation>
    <scope>NUCLEOTIDE SEQUENCE</scope>
    <source>
        <strain evidence="1">B1-13419</strain>
    </source>
</reference>
<dbReference type="AlphaFoldDB" id="A0A9D9INV5"/>
<reference evidence="1" key="2">
    <citation type="journal article" date="2021" name="PeerJ">
        <title>Extensive microbial diversity within the chicken gut microbiome revealed by metagenomics and culture.</title>
        <authorList>
            <person name="Gilroy R."/>
            <person name="Ravi A."/>
            <person name="Getino M."/>
            <person name="Pursley I."/>
            <person name="Horton D.L."/>
            <person name="Alikhan N.F."/>
            <person name="Baker D."/>
            <person name="Gharbi K."/>
            <person name="Hall N."/>
            <person name="Watson M."/>
            <person name="Adriaenssens E.M."/>
            <person name="Foster-Nyarko E."/>
            <person name="Jarju S."/>
            <person name="Secka A."/>
            <person name="Antonio M."/>
            <person name="Oren A."/>
            <person name="Chaudhuri R.R."/>
            <person name="La Ragione R."/>
            <person name="Hildebrand F."/>
            <person name="Pallen M.J."/>
        </authorList>
    </citation>
    <scope>NUCLEOTIDE SEQUENCE</scope>
    <source>
        <strain evidence="1">B1-13419</strain>
    </source>
</reference>
<comment type="caution">
    <text evidence="1">The sequence shown here is derived from an EMBL/GenBank/DDBJ whole genome shotgun (WGS) entry which is preliminary data.</text>
</comment>
<evidence type="ECO:0000313" key="1">
    <source>
        <dbReference type="EMBL" id="MBO8475194.1"/>
    </source>
</evidence>
<proteinExistence type="predicted"/>
<sequence length="511" mass="54890">MVKLRIGNDISVAWNVRIAGVGYFLEGKDLKLYITSPSRVRTEVTDFSVSGSLVGFTFHGEDQHEPGIYTLTLIENKGVSGMLTFDCCDALQLVEWSCLAGDNIPDELTLESDAVVSLVHPIVPTIGENGHWFVDGVDTGKPAYMEAGMSAYEIAVVHGFEGTESEWLESLKAGFGDISAELEDSDEPAVTVQKSGTDMVANLLFRFSLPLSGKDICDIFDFFRFLSLDPPIELSSGGSLAGAQIFYSDNAVICLDGFQAYGDGDEIVIHRQKGFRIISLDNIIRMIEFVDDGAAFPSSAITPDTGFFSASGVWHGYSSAVEFYNTSVESIAMKRIVISQERSATRSKSAFDFSRPASLNPSLPIPGTNTHVLISGKKFTSRGVSVTFEDAELVNTGVITVNSSGGITVLTNIGTAIRMILLKDVSTADVWMSDVAVNGVSDVFDKFWVFEPTSLTLTTAVIHMASDKILKFTSLIVVTESVAAIAPGPPAVVVPGDNVEVAAPSVQNPKI</sequence>